<keyword evidence="3" id="KW-1185">Reference proteome</keyword>
<evidence type="ECO:0000256" key="1">
    <source>
        <dbReference type="SAM" id="MobiDB-lite"/>
    </source>
</evidence>
<proteinExistence type="predicted"/>
<name>A0ABW8B4A5_9ACTN</name>
<protein>
    <recommendedName>
        <fullName evidence="4">Secreted protein</fullName>
    </recommendedName>
</protein>
<gene>
    <name evidence="2" type="ORF">AB4829_04260</name>
</gene>
<feature type="compositionally biased region" description="Basic and acidic residues" evidence="1">
    <location>
        <begin position="49"/>
        <end position="65"/>
    </location>
</feature>
<dbReference type="EMBL" id="JBITPR010000017">
    <property type="protein sequence ID" value="MFI7869798.1"/>
    <property type="molecule type" value="Genomic_DNA"/>
</dbReference>
<feature type="compositionally biased region" description="Low complexity" evidence="1">
    <location>
        <begin position="34"/>
        <end position="43"/>
    </location>
</feature>
<evidence type="ECO:0000313" key="2">
    <source>
        <dbReference type="EMBL" id="MFI7869798.1"/>
    </source>
</evidence>
<accession>A0ABW8B4A5</accession>
<sequence length="150" mass="16450">MDWGDAPGWAAFVVALAAVEISRRARKDGKRSADAAVRSATAAEQTLADQRRDAAERRAAEAEAARPRVRLRIEHMSKHSYRLRNWGGAAATNISNVEPCGAVDEWPDSLSLQPGEAHRFMISGDYDNLEPTEICVTWDGQEDPVVLPVP</sequence>
<dbReference type="RefSeq" id="WP_373900312.1">
    <property type="nucleotide sequence ID" value="NZ_JBITPR010000017.1"/>
</dbReference>
<evidence type="ECO:0008006" key="4">
    <source>
        <dbReference type="Google" id="ProtNLM"/>
    </source>
</evidence>
<dbReference type="Proteomes" id="UP001614264">
    <property type="component" value="Unassembled WGS sequence"/>
</dbReference>
<organism evidence="2 3">
    <name type="scientific">Streptomyces salinarius</name>
    <dbReference type="NCBI Taxonomy" id="2762598"/>
    <lineage>
        <taxon>Bacteria</taxon>
        <taxon>Bacillati</taxon>
        <taxon>Actinomycetota</taxon>
        <taxon>Actinomycetes</taxon>
        <taxon>Kitasatosporales</taxon>
        <taxon>Streptomycetaceae</taxon>
        <taxon>Streptomyces</taxon>
    </lineage>
</organism>
<evidence type="ECO:0000313" key="3">
    <source>
        <dbReference type="Proteomes" id="UP001614264"/>
    </source>
</evidence>
<comment type="caution">
    <text evidence="2">The sequence shown here is derived from an EMBL/GenBank/DDBJ whole genome shotgun (WGS) entry which is preliminary data.</text>
</comment>
<feature type="region of interest" description="Disordered" evidence="1">
    <location>
        <begin position="25"/>
        <end position="65"/>
    </location>
</feature>
<reference evidence="2 3" key="1">
    <citation type="submission" date="2024-07" db="EMBL/GenBank/DDBJ databases">
        <title>Whole genome sequencing of Prodigiosin pigment-producing Streptomyces salinarius isolated from rhizosphere soil of Arachis hypogaea.</title>
        <authorList>
            <person name="Vidhya A."/>
            <person name="Ramya S."/>
        </authorList>
    </citation>
    <scope>NUCLEOTIDE SEQUENCE [LARGE SCALE GENOMIC DNA]</scope>
    <source>
        <strain evidence="2 3">VRMG2420</strain>
    </source>
</reference>